<dbReference type="EMBL" id="LXTC01000009">
    <property type="protein sequence ID" value="OBA18025.1"/>
    <property type="molecule type" value="Genomic_DNA"/>
</dbReference>
<dbReference type="InterPro" id="IPR036770">
    <property type="entry name" value="Ankyrin_rpt-contain_sf"/>
</dbReference>
<comment type="catalytic activity">
    <reaction evidence="11 13">
        <text>L-cysteinyl-[protein] + hexadecanoyl-CoA = S-hexadecanoyl-L-cysteinyl-[protein] + CoA</text>
        <dbReference type="Rhea" id="RHEA:36683"/>
        <dbReference type="Rhea" id="RHEA-COMP:10131"/>
        <dbReference type="Rhea" id="RHEA-COMP:11032"/>
        <dbReference type="ChEBI" id="CHEBI:29950"/>
        <dbReference type="ChEBI" id="CHEBI:57287"/>
        <dbReference type="ChEBI" id="CHEBI:57379"/>
        <dbReference type="ChEBI" id="CHEBI:74151"/>
        <dbReference type="EC" id="2.3.1.225"/>
    </reaction>
</comment>
<dbReference type="GeneID" id="30029372"/>
<dbReference type="Proteomes" id="UP000092555">
    <property type="component" value="Unassembled WGS sequence"/>
</dbReference>
<protein>
    <recommendedName>
        <fullName evidence="13">Palmitoyltransferase</fullName>
        <ecNumber evidence="13">2.3.1.225</ecNumber>
    </recommendedName>
</protein>
<feature type="region of interest" description="Disordered" evidence="14">
    <location>
        <begin position="1"/>
        <end position="118"/>
    </location>
</feature>
<evidence type="ECO:0000313" key="16">
    <source>
        <dbReference type="EMBL" id="OBA18025.1"/>
    </source>
</evidence>
<keyword evidence="9" id="KW-0449">Lipoprotein</keyword>
<feature type="repeat" description="ANK" evidence="12">
    <location>
        <begin position="212"/>
        <end position="235"/>
    </location>
</feature>
<dbReference type="Gene3D" id="1.25.40.20">
    <property type="entry name" value="Ankyrin repeat-containing domain"/>
    <property type="match status" value="2"/>
</dbReference>
<feature type="transmembrane region" description="Helical" evidence="13">
    <location>
        <begin position="679"/>
        <end position="700"/>
    </location>
</feature>
<feature type="domain" description="Palmitoyltransferase DHHC" evidence="15">
    <location>
        <begin position="575"/>
        <end position="715"/>
    </location>
</feature>
<feature type="compositionally biased region" description="Basic and acidic residues" evidence="14">
    <location>
        <begin position="92"/>
        <end position="102"/>
    </location>
</feature>
<keyword evidence="10 13" id="KW-0012">Acyltransferase</keyword>
<evidence type="ECO:0000256" key="4">
    <source>
        <dbReference type="ARBA" id="ARBA00022737"/>
    </source>
</evidence>
<feature type="transmembrane region" description="Helical" evidence="13">
    <location>
        <begin position="463"/>
        <end position="485"/>
    </location>
</feature>
<feature type="transmembrane region" description="Helical" evidence="13">
    <location>
        <begin position="623"/>
        <end position="643"/>
    </location>
</feature>
<dbReference type="SUPFAM" id="SSF48403">
    <property type="entry name" value="Ankyrin repeat"/>
    <property type="match status" value="1"/>
</dbReference>
<evidence type="ECO:0000259" key="15">
    <source>
        <dbReference type="Pfam" id="PF01529"/>
    </source>
</evidence>
<evidence type="ECO:0000256" key="7">
    <source>
        <dbReference type="ARBA" id="ARBA00023136"/>
    </source>
</evidence>
<dbReference type="PANTHER" id="PTHR24161">
    <property type="entry name" value="ANK_REP_REGION DOMAIN-CONTAINING PROTEIN-RELATED"/>
    <property type="match status" value="1"/>
</dbReference>
<dbReference type="Pfam" id="PF12796">
    <property type="entry name" value="Ank_2"/>
    <property type="match status" value="2"/>
</dbReference>
<reference evidence="16 17" key="1">
    <citation type="submission" date="2016-05" db="EMBL/GenBank/DDBJ databases">
        <title>Comparative genomics of biotechnologically important yeasts.</title>
        <authorList>
            <consortium name="DOE Joint Genome Institute"/>
            <person name="Riley R."/>
            <person name="Haridas S."/>
            <person name="Wolfe K.H."/>
            <person name="Lopes M.R."/>
            <person name="Hittinger C.T."/>
            <person name="Goker M."/>
            <person name="Salamov A."/>
            <person name="Wisecaver J."/>
            <person name="Long T.M."/>
            <person name="Aerts A.L."/>
            <person name="Barry K."/>
            <person name="Choi C."/>
            <person name="Clum A."/>
            <person name="Coughlan A.Y."/>
            <person name="Deshpande S."/>
            <person name="Douglass A.P."/>
            <person name="Hanson S.J."/>
            <person name="Klenk H.-P."/>
            <person name="LaButti K."/>
            <person name="Lapidus A."/>
            <person name="Lindquist E."/>
            <person name="Lipzen A."/>
            <person name="Meier-kolthoff J.P."/>
            <person name="Ohm R.A."/>
            <person name="Otillar R.P."/>
            <person name="Pangilinan J."/>
            <person name="Peng Y."/>
            <person name="Rokas A."/>
            <person name="Rosa C.A."/>
            <person name="Scheuner C."/>
            <person name="Sibirny A.A."/>
            <person name="Slot J.C."/>
            <person name="Stielow J.B."/>
            <person name="Sun H."/>
            <person name="Kurtzman C.P."/>
            <person name="Blackwell M."/>
            <person name="Grigoriev I.V."/>
            <person name="Jeffries T.W."/>
        </authorList>
    </citation>
    <scope>NUCLEOTIDE SEQUENCE [LARGE SCALE GENOMIC DNA]</scope>
    <source>
        <strain evidence="16 17">NRRL YB-4993</strain>
    </source>
</reference>
<dbReference type="GO" id="GO:0019706">
    <property type="term" value="F:protein-cysteine S-palmitoyltransferase activity"/>
    <property type="evidence" value="ECO:0007669"/>
    <property type="project" value="UniProtKB-EC"/>
</dbReference>
<feature type="transmembrane region" description="Helical" evidence="13">
    <location>
        <begin position="497"/>
        <end position="515"/>
    </location>
</feature>
<evidence type="ECO:0000256" key="14">
    <source>
        <dbReference type="SAM" id="MobiDB-lite"/>
    </source>
</evidence>
<keyword evidence="7 13" id="KW-0472">Membrane</keyword>
<feature type="repeat" description="ANK" evidence="12">
    <location>
        <begin position="325"/>
        <end position="354"/>
    </location>
</feature>
<dbReference type="PROSITE" id="PS50216">
    <property type="entry name" value="DHHC"/>
    <property type="match status" value="1"/>
</dbReference>
<sequence length="858" mass="95445">MEERAALNSLSDEVAADSRAAVPTGSNIMGSVESDMPDLRKALTTVEPGAANTKLEKDTKSDVLNSPGNTQIGIRESGATDSGGLDTQSHNHGSEDRRKSEEETGPFQENNASDSKAKEDALFTPASPAVLVGSKDWGLENAEGPTEQAFLVQGEAQKQAPGGDCEPLQEPSEEEANPVLAQYMAACQNGDLAVVTDLISLGKVRAQDTFSEGVTGLHWAAINNRLQVVKFLVENPYSRSDPNALGGTLAASPLHWACRNGLVYVVDYFLSHTNADPTLTDSQKYNVLHLAVHSSNIMLVVYILLKCVMIDKSIYIDEPENIQCTALHWAAYQGDILTVNALLKYGADVLKIDQSQMTPLHWAFMRGYKSVLATLLDAGSDIFYVNDKNRDSFGVAEDMNCGATWSQILKEADRNPKKEWALNTHAVSPKTAKIVTFLTPYMTLPLVFHMCSFNAGYAIPKLFFSALVFAASIFFLLKLVIPVYLRKDKALFQTPYLAGLFSATATWAIVTWFFVELPKLWLRSFFTNVVFTMASAAFIYCFFKAMTINPGVVPVPSDPRVIFNDIKELVSLGHFDTEHFCVNTFTRRPLRSKYSHTSNTLVARFDHYCPWVYNDIGVRNHKLFITFVYCLSAAVVLFSVLTVEYFEVYAEEAGYTSDFEDSCLFLSEEMCVAYMNKPFIFNLMIWCWMQGIWIAFLCVVQTFQIGKGLTTWEFSSLDKRMSNPAFNHSTVPGDFQGPNGAQSNAGNSANHGHKHQSGLGTCMKLLGIDQFTMALRAGLLLLLKKSTHTDSYTSIESFDIPTDFGWKQNWLDFWFIGDIKWRNVFFLPIEGENNLNGQVVDYYKLYEFPPKATGAQAV</sequence>
<evidence type="ECO:0000313" key="17">
    <source>
        <dbReference type="Proteomes" id="UP000092555"/>
    </source>
</evidence>
<evidence type="ECO:0000256" key="6">
    <source>
        <dbReference type="ARBA" id="ARBA00023043"/>
    </source>
</evidence>
<comment type="subcellular location">
    <subcellularLocation>
        <location evidence="1">Membrane</location>
        <topology evidence="1">Multi-pass membrane protein</topology>
    </subcellularLocation>
</comment>
<dbReference type="InterPro" id="IPR002110">
    <property type="entry name" value="Ankyrin_rpt"/>
</dbReference>
<comment type="domain">
    <text evidence="13">The DHHC domain is required for palmitoyltransferase activity.</text>
</comment>
<name>A0A1A0H244_9ASCO</name>
<dbReference type="SMART" id="SM00248">
    <property type="entry name" value="ANK"/>
    <property type="match status" value="5"/>
</dbReference>
<gene>
    <name evidence="16" type="ORF">METBIDRAFT_33774</name>
</gene>
<evidence type="ECO:0000256" key="11">
    <source>
        <dbReference type="ARBA" id="ARBA00048048"/>
    </source>
</evidence>
<evidence type="ECO:0000256" key="2">
    <source>
        <dbReference type="ARBA" id="ARBA00010104"/>
    </source>
</evidence>
<evidence type="ECO:0000256" key="1">
    <source>
        <dbReference type="ARBA" id="ARBA00004141"/>
    </source>
</evidence>
<dbReference type="PANTHER" id="PTHR24161:SF85">
    <property type="entry name" value="PALMITOYLTRANSFERASE HIP14"/>
    <property type="match status" value="1"/>
</dbReference>
<evidence type="ECO:0000256" key="3">
    <source>
        <dbReference type="ARBA" id="ARBA00022692"/>
    </source>
</evidence>
<feature type="transmembrane region" description="Helical" evidence="13">
    <location>
        <begin position="521"/>
        <end position="543"/>
    </location>
</feature>
<keyword evidence="6 12" id="KW-0040">ANK repeat</keyword>
<dbReference type="OrthoDB" id="6781668at2759"/>
<keyword evidence="4" id="KW-0677">Repeat</keyword>
<evidence type="ECO:0000256" key="8">
    <source>
        <dbReference type="ARBA" id="ARBA00023139"/>
    </source>
</evidence>
<evidence type="ECO:0000256" key="5">
    <source>
        <dbReference type="ARBA" id="ARBA00022989"/>
    </source>
</evidence>
<keyword evidence="8" id="KW-0564">Palmitate</keyword>
<dbReference type="STRING" id="869754.A0A1A0H244"/>
<dbReference type="Pfam" id="PF01529">
    <property type="entry name" value="DHHC"/>
    <property type="match status" value="1"/>
</dbReference>
<dbReference type="EC" id="2.3.1.225" evidence="13"/>
<comment type="similarity">
    <text evidence="2">Belongs to the DHHC palmitoyltransferase family. AKR/ZDHHC17 subfamily.</text>
</comment>
<feature type="compositionally biased region" description="Polar residues" evidence="14">
    <location>
        <begin position="62"/>
        <end position="72"/>
    </location>
</feature>
<evidence type="ECO:0000256" key="9">
    <source>
        <dbReference type="ARBA" id="ARBA00023288"/>
    </source>
</evidence>
<dbReference type="RefSeq" id="XP_018709420.1">
    <property type="nucleotide sequence ID" value="XM_018856396.1"/>
</dbReference>
<keyword evidence="13" id="KW-0808">Transferase</keyword>
<dbReference type="PROSITE" id="PS50297">
    <property type="entry name" value="ANK_REP_REGION"/>
    <property type="match status" value="3"/>
</dbReference>
<proteinExistence type="inferred from homology"/>
<dbReference type="PROSITE" id="PS50088">
    <property type="entry name" value="ANK_REPEAT"/>
    <property type="match status" value="3"/>
</dbReference>
<evidence type="ECO:0000256" key="10">
    <source>
        <dbReference type="ARBA" id="ARBA00023315"/>
    </source>
</evidence>
<dbReference type="AlphaFoldDB" id="A0A1A0H244"/>
<organism evidence="16 17">
    <name type="scientific">Metschnikowia bicuspidata var. bicuspidata NRRL YB-4993</name>
    <dbReference type="NCBI Taxonomy" id="869754"/>
    <lineage>
        <taxon>Eukaryota</taxon>
        <taxon>Fungi</taxon>
        <taxon>Dikarya</taxon>
        <taxon>Ascomycota</taxon>
        <taxon>Saccharomycotina</taxon>
        <taxon>Pichiomycetes</taxon>
        <taxon>Metschnikowiaceae</taxon>
        <taxon>Metschnikowia</taxon>
    </lineage>
</organism>
<dbReference type="InterPro" id="IPR001594">
    <property type="entry name" value="Palmitoyltrfase_DHHC"/>
</dbReference>
<comment type="caution">
    <text evidence="16">The sequence shown here is derived from an EMBL/GenBank/DDBJ whole genome shotgun (WGS) entry which is preliminary data.</text>
</comment>
<evidence type="ECO:0000256" key="13">
    <source>
        <dbReference type="RuleBase" id="RU079119"/>
    </source>
</evidence>
<dbReference type="GO" id="GO:0016020">
    <property type="term" value="C:membrane"/>
    <property type="evidence" value="ECO:0007669"/>
    <property type="project" value="UniProtKB-SubCell"/>
</dbReference>
<keyword evidence="3 13" id="KW-0812">Transmembrane</keyword>
<feature type="repeat" description="ANK" evidence="12">
    <location>
        <begin position="355"/>
        <end position="387"/>
    </location>
</feature>
<keyword evidence="5 13" id="KW-1133">Transmembrane helix</keyword>
<accession>A0A1A0H244</accession>
<keyword evidence="17" id="KW-1185">Reference proteome</keyword>
<evidence type="ECO:0000256" key="12">
    <source>
        <dbReference type="PROSITE-ProRule" id="PRU00023"/>
    </source>
</evidence>